<accession>A0A7R7MWQ4</accession>
<gene>
    <name evidence="1" type="ORF">MINTM018_39300</name>
</gene>
<dbReference type="EMBL" id="AP024255">
    <property type="protein sequence ID" value="BCP01161.1"/>
    <property type="molecule type" value="Genomic_DNA"/>
</dbReference>
<dbReference type="InterPro" id="IPR019639">
    <property type="entry name" value="DUF2505"/>
</dbReference>
<organism evidence="1 2">
    <name type="scientific">Mycobacterium intracellulare</name>
    <dbReference type="NCBI Taxonomy" id="1767"/>
    <lineage>
        <taxon>Bacteria</taxon>
        <taxon>Bacillati</taxon>
        <taxon>Actinomycetota</taxon>
        <taxon>Actinomycetes</taxon>
        <taxon>Mycobacteriales</taxon>
        <taxon>Mycobacteriaceae</taxon>
        <taxon>Mycobacterium</taxon>
        <taxon>Mycobacterium avium complex (MAC)</taxon>
    </lineage>
</organism>
<dbReference type="Pfam" id="PF10698">
    <property type="entry name" value="DUF2505"/>
    <property type="match status" value="1"/>
</dbReference>
<evidence type="ECO:0000313" key="1">
    <source>
        <dbReference type="EMBL" id="BCP01161.1"/>
    </source>
</evidence>
<evidence type="ECO:0008006" key="3">
    <source>
        <dbReference type="Google" id="ProtNLM"/>
    </source>
</evidence>
<dbReference type="OMA" id="DYWLARI"/>
<name>A0A7R7MWQ4_MYCIT</name>
<reference evidence="1 2" key="1">
    <citation type="submission" date="2020-12" db="EMBL/GenBank/DDBJ databases">
        <title>Genome sequence of clinical Mycobacterium intracellulare strains.</title>
        <authorList>
            <person name="Tateishi Y."/>
            <person name="Matsumoto S."/>
            <person name="Fukushima Y."/>
            <person name="Nakajima C."/>
            <person name="Suzuki Y."/>
        </authorList>
    </citation>
    <scope>NUCLEOTIDE SEQUENCE [LARGE SCALE GENOMIC DNA]</scope>
    <source>
        <strain evidence="1 2">M018</strain>
    </source>
</reference>
<protein>
    <recommendedName>
        <fullName evidence="3">DUF2505 domain-containing protein</fullName>
    </recommendedName>
</protein>
<proteinExistence type="predicted"/>
<evidence type="ECO:0000313" key="2">
    <source>
        <dbReference type="Proteomes" id="UP000595205"/>
    </source>
</evidence>
<dbReference type="AlphaFoldDB" id="A0A7R7MWQ4"/>
<sequence>MRGGFTASDDPPLQEWSDMSRSFDVLTESPASVEQIHAAFGREDYWLARIAAGAADTTLDSLVADPDGTVTVRTTQRLGRQLLPGLVAKFVTGEVKIVQTETWRPDSDRQVRGRVTVSASGGLGSGHADTWLAPTDDSGSQLRAALQVNVKIPLVGGKLEKSIGAGLAEGIPEMLRFTTTWIAENT</sequence>
<dbReference type="Proteomes" id="UP000595205">
    <property type="component" value="Chromosome"/>
</dbReference>